<feature type="compositionally biased region" description="Polar residues" evidence="2">
    <location>
        <begin position="512"/>
        <end position="521"/>
    </location>
</feature>
<sequence length="530" mass="58713">MRFEDWDVILLVATNDNAKPPFKEFRVACHVVSDHELFHFHGPACMPVMTCFVPSLPVGAPFQVSIHNWTIPNISQFAKDYSGHPELVKFEARVLVDGRLVAAMVFGRDINGPRLIENTVDFMNTGQSERLRFPRFHRRLLRQNRWDAADDIGRIKIIIAEVLPRDPPSVMFERLKNVVAFSFQHAPLELLEANAIAWPNPLMYWNPIQQDMLMTQPPQCYDDLPQSHAHSHWTEAATKAISRQRSCQHLTGPECILSPQQPANLLRSDLPPIFAGRELLTNLYYGGGFGGSAAHPGWMGSLAEVPYPWQCIADTGVWQQTRINRQQSSSDTTMSDYAHSYNTDAMQTSHSSLESEPMCLEIPTSSGLNISREKPASDVPSSSVFAIASNQGTSLTNSLLNQPVQPLPFSLHASLLSSTALQGAATSARSASPLAQLLVHQPRQRASSLEQLSSDVLDPVDDSVTFKLRHGTPTVNSPSVVVTSRDFGHDMDSLERGDDTCMSLKGPEYHLSDSQTDSINQAEVGGHMKT</sequence>
<organism evidence="3 4">
    <name type="scientific">Echria macrotheca</name>
    <dbReference type="NCBI Taxonomy" id="438768"/>
    <lineage>
        <taxon>Eukaryota</taxon>
        <taxon>Fungi</taxon>
        <taxon>Dikarya</taxon>
        <taxon>Ascomycota</taxon>
        <taxon>Pezizomycotina</taxon>
        <taxon>Sordariomycetes</taxon>
        <taxon>Sordariomycetidae</taxon>
        <taxon>Sordariales</taxon>
        <taxon>Schizotheciaceae</taxon>
        <taxon>Echria</taxon>
    </lineage>
</organism>
<evidence type="ECO:0000256" key="1">
    <source>
        <dbReference type="PROSITE-ProRule" id="PRU10086"/>
    </source>
</evidence>
<dbReference type="EMBL" id="MU839837">
    <property type="protein sequence ID" value="KAK1753343.1"/>
    <property type="molecule type" value="Genomic_DNA"/>
</dbReference>
<keyword evidence="4" id="KW-1185">Reference proteome</keyword>
<gene>
    <name evidence="3" type="ORF">QBC47DRAFT_40985</name>
</gene>
<protein>
    <recommendedName>
        <fullName evidence="1">Endopeptidase Clp</fullName>
        <ecNumber evidence="1">3.4.21.92</ecNumber>
    </recommendedName>
</protein>
<dbReference type="AlphaFoldDB" id="A0AAJ0F7H5"/>
<dbReference type="GO" id="GO:0004252">
    <property type="term" value="F:serine-type endopeptidase activity"/>
    <property type="evidence" value="ECO:0007669"/>
    <property type="project" value="UniProtKB-EC"/>
</dbReference>
<reference evidence="3" key="1">
    <citation type="submission" date="2023-06" db="EMBL/GenBank/DDBJ databases">
        <title>Genome-scale phylogeny and comparative genomics of the fungal order Sordariales.</title>
        <authorList>
            <consortium name="Lawrence Berkeley National Laboratory"/>
            <person name="Hensen N."/>
            <person name="Bonometti L."/>
            <person name="Westerberg I."/>
            <person name="Brannstrom I.O."/>
            <person name="Guillou S."/>
            <person name="Cros-Aarteil S."/>
            <person name="Calhoun S."/>
            <person name="Haridas S."/>
            <person name="Kuo A."/>
            <person name="Mondo S."/>
            <person name="Pangilinan J."/>
            <person name="Riley R."/>
            <person name="Labutti K."/>
            <person name="Andreopoulos B."/>
            <person name="Lipzen A."/>
            <person name="Chen C."/>
            <person name="Yanf M."/>
            <person name="Daum C."/>
            <person name="Ng V."/>
            <person name="Clum A."/>
            <person name="Steindorff A."/>
            <person name="Ohm R."/>
            <person name="Martin F."/>
            <person name="Silar P."/>
            <person name="Natvig D."/>
            <person name="Lalanne C."/>
            <person name="Gautier V."/>
            <person name="Ament-Velasquez S.L."/>
            <person name="Kruys A."/>
            <person name="Hutchinson M.I."/>
            <person name="Powell A.J."/>
            <person name="Barry K."/>
            <person name="Miller A.N."/>
            <person name="Grigoriev I.V."/>
            <person name="Debuchy R."/>
            <person name="Gladieux P."/>
            <person name="Thoren M.H."/>
            <person name="Johannesson H."/>
        </authorList>
    </citation>
    <scope>NUCLEOTIDE SEQUENCE</scope>
    <source>
        <strain evidence="3">PSN4</strain>
    </source>
</reference>
<dbReference type="Proteomes" id="UP001239445">
    <property type="component" value="Unassembled WGS sequence"/>
</dbReference>
<evidence type="ECO:0000313" key="4">
    <source>
        <dbReference type="Proteomes" id="UP001239445"/>
    </source>
</evidence>
<dbReference type="PROSITE" id="PS00382">
    <property type="entry name" value="CLP_PROTEASE_HIS"/>
    <property type="match status" value="1"/>
</dbReference>
<proteinExistence type="predicted"/>
<dbReference type="EC" id="3.4.21.92" evidence="1"/>
<feature type="region of interest" description="Disordered" evidence="2">
    <location>
        <begin position="508"/>
        <end position="530"/>
    </location>
</feature>
<dbReference type="InterPro" id="IPR033135">
    <property type="entry name" value="ClpP_His_AS"/>
</dbReference>
<feature type="active site" evidence="1">
    <location>
        <position position="440"/>
    </location>
</feature>
<comment type="caution">
    <text evidence="3">The sequence shown here is derived from an EMBL/GenBank/DDBJ whole genome shotgun (WGS) entry which is preliminary data.</text>
</comment>
<accession>A0AAJ0F7H5</accession>
<comment type="catalytic activity">
    <reaction evidence="1">
        <text>Hydrolysis of proteins to small peptides in the presence of ATP and magnesium. alpha-casein is the usual test substrate. In the absence of ATP, only oligopeptides shorter than five residues are hydrolyzed (such as succinyl-Leu-Tyr-|-NHMec, and Leu-Tyr-Leu-|-Tyr-Trp, in which cleavage of the -Tyr-|-Leu- and -Tyr-|-Trp bonds also occurs).</text>
        <dbReference type="EC" id="3.4.21.92"/>
    </reaction>
</comment>
<evidence type="ECO:0000313" key="3">
    <source>
        <dbReference type="EMBL" id="KAK1753343.1"/>
    </source>
</evidence>
<evidence type="ECO:0000256" key="2">
    <source>
        <dbReference type="SAM" id="MobiDB-lite"/>
    </source>
</evidence>
<name>A0AAJ0F7H5_9PEZI</name>